<evidence type="ECO:0000313" key="10">
    <source>
        <dbReference type="Proteomes" id="UP001159427"/>
    </source>
</evidence>
<protein>
    <recommendedName>
        <fullName evidence="11">Acyl-CoA thioesterase 11</fullName>
    </recommendedName>
</protein>
<keyword evidence="5" id="KW-0276">Fatty acid metabolism</keyword>
<dbReference type="Gene3D" id="3.30.530.20">
    <property type="match status" value="1"/>
</dbReference>
<keyword evidence="3" id="KW-0677">Repeat</keyword>
<keyword evidence="6" id="KW-0443">Lipid metabolism</keyword>
<keyword evidence="4" id="KW-0378">Hydrolase</keyword>
<dbReference type="Gene3D" id="3.10.129.10">
    <property type="entry name" value="Hotdog Thioesterase"/>
    <property type="match status" value="2"/>
</dbReference>
<evidence type="ECO:0000256" key="6">
    <source>
        <dbReference type="ARBA" id="ARBA00023098"/>
    </source>
</evidence>
<comment type="caution">
    <text evidence="9">The sequence shown here is derived from an EMBL/GenBank/DDBJ whole genome shotgun (WGS) entry which is preliminary data.</text>
</comment>
<evidence type="ECO:0000256" key="2">
    <source>
        <dbReference type="ARBA" id="ARBA00004872"/>
    </source>
</evidence>
<dbReference type="SUPFAM" id="SSF55961">
    <property type="entry name" value="Bet v1-like"/>
    <property type="match status" value="1"/>
</dbReference>
<dbReference type="Proteomes" id="UP001159427">
    <property type="component" value="Unassembled WGS sequence"/>
</dbReference>
<dbReference type="InterPro" id="IPR023393">
    <property type="entry name" value="START-like_dom_sf"/>
</dbReference>
<evidence type="ECO:0000259" key="7">
    <source>
        <dbReference type="PROSITE" id="PS50848"/>
    </source>
</evidence>
<evidence type="ECO:0000259" key="8">
    <source>
        <dbReference type="PROSITE" id="PS51770"/>
    </source>
</evidence>
<feature type="domain" description="HotDog ACOT-type" evidence="8">
    <location>
        <begin position="189"/>
        <end position="300"/>
    </location>
</feature>
<evidence type="ECO:0000256" key="4">
    <source>
        <dbReference type="ARBA" id="ARBA00022801"/>
    </source>
</evidence>
<feature type="domain" description="HotDog ACOT-type" evidence="8">
    <location>
        <begin position="5"/>
        <end position="119"/>
    </location>
</feature>
<sequence>MDYKNASEVEMNQLVLPTHTNERQENCLSGGQLLKWMDAVACLAAEKHARASCVTASMDELYFAQQIYVGQVVNLTARVNRAFNTSMEVGVSVKVENLLSGKVQEVCNAFFTFVAFDKDNQKQRLTPVVPFTAEEKLQYALANERRRLRIQYPTNLKELALKQNGETESQQWTPLPENAKSTDEKISPFKTTLESVELVLPPHANHHQTAFGGQVMAWMVAACTIAATRLCRSHPQLRAVDEVKFRGPIKVGDRVIIKTMVNNTYDVHMEVGCRVEAYSIGGEVRHVNSAFLIFVAPDKTGVPKILVPLRLDTEEAQRRAREAMARKRLRLEREQIRKSVGPVIAIPWNHNISQLLNYNNVEALVKLYELTKWEQVRSSSGVTLFKCESDSYLCVKATLCVAVPPGEVFALLRNENGRKEWDPLLIKVEVAEVVDDDDEILHMVLENNLRNATKPDDVVLLVSRRIPCDTRDHFTIAYRSVKLTTQPPFPEYNRKEHLCSGLLIKETEGEKGKSTITYINQTTRELEPYVLGDLAGATEFYVKRFRPLEAFLLKNACST</sequence>
<dbReference type="InterPro" id="IPR006683">
    <property type="entry name" value="Thioestr_dom"/>
</dbReference>
<evidence type="ECO:0000256" key="1">
    <source>
        <dbReference type="ARBA" id="ARBA00000295"/>
    </source>
</evidence>
<reference evidence="9 10" key="1">
    <citation type="submission" date="2022-05" db="EMBL/GenBank/DDBJ databases">
        <authorList>
            <consortium name="Genoscope - CEA"/>
            <person name="William W."/>
        </authorList>
    </citation>
    <scope>NUCLEOTIDE SEQUENCE [LARGE SCALE GENOMIC DNA]</scope>
</reference>
<name>A0ABN8QK28_9CNID</name>
<evidence type="ECO:0000313" key="9">
    <source>
        <dbReference type="EMBL" id="CAH3164274.1"/>
    </source>
</evidence>
<accession>A0ABN8QK28</accession>
<dbReference type="EMBL" id="CALNXI010001309">
    <property type="protein sequence ID" value="CAH3164274.1"/>
    <property type="molecule type" value="Genomic_DNA"/>
</dbReference>
<dbReference type="PANTHER" id="PTHR11049">
    <property type="entry name" value="ACYL COENZYME A THIOESTER HYDROLASE"/>
    <property type="match status" value="1"/>
</dbReference>
<keyword evidence="10" id="KW-1185">Reference proteome</keyword>
<comment type="catalytic activity">
    <reaction evidence="1">
        <text>butanoyl-CoA + H2O = butanoate + CoA + H(+)</text>
        <dbReference type="Rhea" id="RHEA:40111"/>
        <dbReference type="ChEBI" id="CHEBI:15377"/>
        <dbReference type="ChEBI" id="CHEBI:15378"/>
        <dbReference type="ChEBI" id="CHEBI:17968"/>
        <dbReference type="ChEBI" id="CHEBI:57287"/>
        <dbReference type="ChEBI" id="CHEBI:57371"/>
    </reaction>
    <physiologicalReaction direction="left-to-right" evidence="1">
        <dbReference type="Rhea" id="RHEA:40112"/>
    </physiologicalReaction>
</comment>
<dbReference type="CDD" id="cd03442">
    <property type="entry name" value="BFIT_BACH"/>
    <property type="match status" value="2"/>
</dbReference>
<dbReference type="Pfam" id="PF01852">
    <property type="entry name" value="START"/>
    <property type="match status" value="1"/>
</dbReference>
<dbReference type="PROSITE" id="PS50848">
    <property type="entry name" value="START"/>
    <property type="match status" value="1"/>
</dbReference>
<dbReference type="InterPro" id="IPR033120">
    <property type="entry name" value="HOTDOG_ACOT"/>
</dbReference>
<dbReference type="InterPro" id="IPR002913">
    <property type="entry name" value="START_lipid-bd_dom"/>
</dbReference>
<comment type="pathway">
    <text evidence="2">Lipid metabolism; fatty acid metabolism.</text>
</comment>
<dbReference type="InterPro" id="IPR040170">
    <property type="entry name" value="Cytosol_ACT"/>
</dbReference>
<feature type="domain" description="START" evidence="7">
    <location>
        <begin position="373"/>
        <end position="559"/>
    </location>
</feature>
<proteinExistence type="predicted"/>
<organism evidence="9 10">
    <name type="scientific">Porites evermanni</name>
    <dbReference type="NCBI Taxonomy" id="104178"/>
    <lineage>
        <taxon>Eukaryota</taxon>
        <taxon>Metazoa</taxon>
        <taxon>Cnidaria</taxon>
        <taxon>Anthozoa</taxon>
        <taxon>Hexacorallia</taxon>
        <taxon>Scleractinia</taxon>
        <taxon>Fungiina</taxon>
        <taxon>Poritidae</taxon>
        <taxon>Porites</taxon>
    </lineage>
</organism>
<evidence type="ECO:0000256" key="3">
    <source>
        <dbReference type="ARBA" id="ARBA00022737"/>
    </source>
</evidence>
<dbReference type="Pfam" id="PF03061">
    <property type="entry name" value="4HBT"/>
    <property type="match status" value="2"/>
</dbReference>
<evidence type="ECO:0000256" key="5">
    <source>
        <dbReference type="ARBA" id="ARBA00022832"/>
    </source>
</evidence>
<dbReference type="PANTHER" id="PTHR11049:SF16">
    <property type="entry name" value="PROTEIN VDLD"/>
    <property type="match status" value="1"/>
</dbReference>
<evidence type="ECO:0008006" key="11">
    <source>
        <dbReference type="Google" id="ProtNLM"/>
    </source>
</evidence>
<dbReference type="PROSITE" id="PS51770">
    <property type="entry name" value="HOTDOG_ACOT"/>
    <property type="match status" value="2"/>
</dbReference>
<dbReference type="InterPro" id="IPR029069">
    <property type="entry name" value="HotDog_dom_sf"/>
</dbReference>
<gene>
    <name evidence="9" type="ORF">PEVE_00004903</name>
</gene>
<dbReference type="SUPFAM" id="SSF54637">
    <property type="entry name" value="Thioesterase/thiol ester dehydrase-isomerase"/>
    <property type="match status" value="2"/>
</dbReference>